<feature type="domain" description="Peptidase M50" evidence="14">
    <location>
        <begin position="122"/>
        <end position="179"/>
    </location>
</feature>
<name>A0A1F4V4E5_UNCKA</name>
<evidence type="ECO:0000256" key="12">
    <source>
        <dbReference type="ARBA" id="ARBA00023136"/>
    </source>
</evidence>
<evidence type="ECO:0000256" key="6">
    <source>
        <dbReference type="ARBA" id="ARBA00022692"/>
    </source>
</evidence>
<keyword evidence="10 13" id="KW-1133">Transmembrane helix</keyword>
<comment type="caution">
    <text evidence="15">The sequence shown here is derived from an EMBL/GenBank/DDBJ whole genome shotgun (WGS) entry which is preliminary data.</text>
</comment>
<evidence type="ECO:0000256" key="11">
    <source>
        <dbReference type="ARBA" id="ARBA00023049"/>
    </source>
</evidence>
<comment type="similarity">
    <text evidence="3">Belongs to the peptidase M50B family.</text>
</comment>
<dbReference type="InterPro" id="IPR008915">
    <property type="entry name" value="Peptidase_M50"/>
</dbReference>
<evidence type="ECO:0000256" key="2">
    <source>
        <dbReference type="ARBA" id="ARBA00004651"/>
    </source>
</evidence>
<comment type="subcellular location">
    <subcellularLocation>
        <location evidence="2">Cell membrane</location>
        <topology evidence="2">Multi-pass membrane protein</topology>
    </subcellularLocation>
</comment>
<evidence type="ECO:0000256" key="4">
    <source>
        <dbReference type="ARBA" id="ARBA00022475"/>
    </source>
</evidence>
<dbReference type="PANTHER" id="PTHR35864:SF1">
    <property type="entry name" value="ZINC METALLOPROTEASE YWHC-RELATED"/>
    <property type="match status" value="1"/>
</dbReference>
<evidence type="ECO:0000313" key="16">
    <source>
        <dbReference type="Proteomes" id="UP000178771"/>
    </source>
</evidence>
<gene>
    <name evidence="15" type="ORF">A2982_00200</name>
</gene>
<evidence type="ECO:0000256" key="3">
    <source>
        <dbReference type="ARBA" id="ARBA00007931"/>
    </source>
</evidence>
<keyword evidence="8" id="KW-0378">Hydrolase</keyword>
<dbReference type="Pfam" id="PF02163">
    <property type="entry name" value="Peptidase_M50"/>
    <property type="match status" value="1"/>
</dbReference>
<evidence type="ECO:0000256" key="13">
    <source>
        <dbReference type="SAM" id="Phobius"/>
    </source>
</evidence>
<dbReference type="PANTHER" id="PTHR35864">
    <property type="entry name" value="ZINC METALLOPROTEASE MJ0611-RELATED"/>
    <property type="match status" value="1"/>
</dbReference>
<keyword evidence="11" id="KW-0482">Metalloprotease</keyword>
<dbReference type="EMBL" id="MEVH01000007">
    <property type="protein sequence ID" value="OGC52019.1"/>
    <property type="molecule type" value="Genomic_DNA"/>
</dbReference>
<reference evidence="15 16" key="1">
    <citation type="journal article" date="2016" name="Nat. Commun.">
        <title>Thousands of microbial genomes shed light on interconnected biogeochemical processes in an aquifer system.</title>
        <authorList>
            <person name="Anantharaman K."/>
            <person name="Brown C.T."/>
            <person name="Hug L.A."/>
            <person name="Sharon I."/>
            <person name="Castelle C.J."/>
            <person name="Probst A.J."/>
            <person name="Thomas B.C."/>
            <person name="Singh A."/>
            <person name="Wilkins M.J."/>
            <person name="Karaoz U."/>
            <person name="Brodie E.L."/>
            <person name="Williams K.H."/>
            <person name="Hubbard S.S."/>
            <person name="Banfield J.F."/>
        </authorList>
    </citation>
    <scope>NUCLEOTIDE SEQUENCE [LARGE SCALE GENOMIC DNA]</scope>
</reference>
<keyword evidence="9" id="KW-0862">Zinc</keyword>
<evidence type="ECO:0000256" key="5">
    <source>
        <dbReference type="ARBA" id="ARBA00022670"/>
    </source>
</evidence>
<dbReference type="GO" id="GO:0006508">
    <property type="term" value="P:proteolysis"/>
    <property type="evidence" value="ECO:0007669"/>
    <property type="project" value="UniProtKB-KW"/>
</dbReference>
<dbReference type="InterPro" id="IPR052348">
    <property type="entry name" value="Metallopeptidase_M50B"/>
</dbReference>
<feature type="transmembrane region" description="Helical" evidence="13">
    <location>
        <begin position="119"/>
        <end position="142"/>
    </location>
</feature>
<accession>A0A1F4V4E5</accession>
<dbReference type="GO" id="GO:0005886">
    <property type="term" value="C:plasma membrane"/>
    <property type="evidence" value="ECO:0007669"/>
    <property type="project" value="UniProtKB-SubCell"/>
</dbReference>
<dbReference type="Proteomes" id="UP000178771">
    <property type="component" value="Unassembled WGS sequence"/>
</dbReference>
<protein>
    <recommendedName>
        <fullName evidence="14">Peptidase M50 domain-containing protein</fullName>
    </recommendedName>
</protein>
<feature type="transmembrane region" description="Helical" evidence="13">
    <location>
        <begin position="171"/>
        <end position="189"/>
    </location>
</feature>
<sequence>MLFDTFLSNPVAGVVVLASIIGAISVHEASHAFAAVKLGDSTPKLQGRLTLNPLRHLDPLGTLLLIFAGIGWGKPVQFNPYNLKHPRRDSGLIAFAGPASNIVMAVVVAVVARILPIQSILILTVVQYFVAINLVLAVFNLLPIEPLDGFKIVSGVLPSYLVHKWEETRRYGIFILIILLITGAFSRIVRPVVDTALRLLLP</sequence>
<organism evidence="15 16">
    <name type="scientific">candidate division WWE3 bacterium RIFCSPLOWO2_01_FULL_39_13</name>
    <dbReference type="NCBI Taxonomy" id="1802624"/>
    <lineage>
        <taxon>Bacteria</taxon>
        <taxon>Katanobacteria</taxon>
    </lineage>
</organism>
<evidence type="ECO:0000256" key="7">
    <source>
        <dbReference type="ARBA" id="ARBA00022723"/>
    </source>
</evidence>
<evidence type="ECO:0000313" key="15">
    <source>
        <dbReference type="EMBL" id="OGC52019.1"/>
    </source>
</evidence>
<evidence type="ECO:0000256" key="8">
    <source>
        <dbReference type="ARBA" id="ARBA00022801"/>
    </source>
</evidence>
<evidence type="ECO:0000259" key="14">
    <source>
        <dbReference type="Pfam" id="PF02163"/>
    </source>
</evidence>
<feature type="transmembrane region" description="Helical" evidence="13">
    <location>
        <begin position="93"/>
        <end position="112"/>
    </location>
</feature>
<keyword evidence="5" id="KW-0645">Protease</keyword>
<evidence type="ECO:0000256" key="9">
    <source>
        <dbReference type="ARBA" id="ARBA00022833"/>
    </source>
</evidence>
<dbReference type="AlphaFoldDB" id="A0A1F4V4E5"/>
<dbReference type="GO" id="GO:0008237">
    <property type="term" value="F:metallopeptidase activity"/>
    <property type="evidence" value="ECO:0007669"/>
    <property type="project" value="UniProtKB-KW"/>
</dbReference>
<feature type="transmembrane region" description="Helical" evidence="13">
    <location>
        <begin position="12"/>
        <end position="36"/>
    </location>
</feature>
<keyword evidence="4" id="KW-1003">Cell membrane</keyword>
<keyword evidence="7" id="KW-0479">Metal-binding</keyword>
<evidence type="ECO:0000256" key="10">
    <source>
        <dbReference type="ARBA" id="ARBA00022989"/>
    </source>
</evidence>
<comment type="cofactor">
    <cofactor evidence="1">
        <name>Zn(2+)</name>
        <dbReference type="ChEBI" id="CHEBI:29105"/>
    </cofactor>
</comment>
<dbReference type="GO" id="GO:0046872">
    <property type="term" value="F:metal ion binding"/>
    <property type="evidence" value="ECO:0007669"/>
    <property type="project" value="UniProtKB-KW"/>
</dbReference>
<keyword evidence="12 13" id="KW-0472">Membrane</keyword>
<dbReference type="InterPro" id="IPR044537">
    <property type="entry name" value="Rip2-like"/>
</dbReference>
<evidence type="ECO:0000256" key="1">
    <source>
        <dbReference type="ARBA" id="ARBA00001947"/>
    </source>
</evidence>
<keyword evidence="6 13" id="KW-0812">Transmembrane</keyword>
<dbReference type="CDD" id="cd06158">
    <property type="entry name" value="S2P-M50_like_1"/>
    <property type="match status" value="1"/>
</dbReference>
<proteinExistence type="inferred from homology"/>